<sequence length="168" mass="18695">MIGCGFLLKISKALCKAKQNALPFGGINIIFAGDFAQLPPVSDPRLFSQIKTKVDTEWGQNSAFGKLLWFAVDTVVVLNEVMWQSGISNLPFVSLLNRLRIGSCNDQDYSLLCNRTMSNVDIDWTNPCWQTAPVIVAENKVKDALNAQAAEAFARRTGRTLQWYHALD</sequence>
<evidence type="ECO:0000256" key="1">
    <source>
        <dbReference type="RuleBase" id="RU363044"/>
    </source>
</evidence>
<keyword evidence="1" id="KW-0227">DNA damage</keyword>
<comment type="cofactor">
    <cofactor evidence="1">
        <name>Mg(2+)</name>
        <dbReference type="ChEBI" id="CHEBI:18420"/>
    </cofactor>
</comment>
<dbReference type="InterPro" id="IPR010285">
    <property type="entry name" value="DNA_helicase_pif1-like_DEAD"/>
</dbReference>
<evidence type="ECO:0000313" key="4">
    <source>
        <dbReference type="Proteomes" id="UP000297245"/>
    </source>
</evidence>
<name>A0A4S8LGI2_DENBC</name>
<evidence type="ECO:0000313" key="3">
    <source>
        <dbReference type="EMBL" id="THU88127.1"/>
    </source>
</evidence>
<dbReference type="EC" id="5.6.2.3" evidence="1"/>
<dbReference type="GO" id="GO:0005524">
    <property type="term" value="F:ATP binding"/>
    <property type="evidence" value="ECO:0007669"/>
    <property type="project" value="UniProtKB-KW"/>
</dbReference>
<evidence type="ECO:0000259" key="2">
    <source>
        <dbReference type="Pfam" id="PF05970"/>
    </source>
</evidence>
<reference evidence="3 4" key="1">
    <citation type="journal article" date="2019" name="Nat. Ecol. Evol.">
        <title>Megaphylogeny resolves global patterns of mushroom evolution.</title>
        <authorList>
            <person name="Varga T."/>
            <person name="Krizsan K."/>
            <person name="Foldi C."/>
            <person name="Dima B."/>
            <person name="Sanchez-Garcia M."/>
            <person name="Sanchez-Ramirez S."/>
            <person name="Szollosi G.J."/>
            <person name="Szarkandi J.G."/>
            <person name="Papp V."/>
            <person name="Albert L."/>
            <person name="Andreopoulos W."/>
            <person name="Angelini C."/>
            <person name="Antonin V."/>
            <person name="Barry K.W."/>
            <person name="Bougher N.L."/>
            <person name="Buchanan P."/>
            <person name="Buyck B."/>
            <person name="Bense V."/>
            <person name="Catcheside P."/>
            <person name="Chovatia M."/>
            <person name="Cooper J."/>
            <person name="Damon W."/>
            <person name="Desjardin D."/>
            <person name="Finy P."/>
            <person name="Geml J."/>
            <person name="Haridas S."/>
            <person name="Hughes K."/>
            <person name="Justo A."/>
            <person name="Karasinski D."/>
            <person name="Kautmanova I."/>
            <person name="Kiss B."/>
            <person name="Kocsube S."/>
            <person name="Kotiranta H."/>
            <person name="LaButti K.M."/>
            <person name="Lechner B.E."/>
            <person name="Liimatainen K."/>
            <person name="Lipzen A."/>
            <person name="Lukacs Z."/>
            <person name="Mihaltcheva S."/>
            <person name="Morgado L.N."/>
            <person name="Niskanen T."/>
            <person name="Noordeloos M.E."/>
            <person name="Ohm R.A."/>
            <person name="Ortiz-Santana B."/>
            <person name="Ovrebo C."/>
            <person name="Racz N."/>
            <person name="Riley R."/>
            <person name="Savchenko A."/>
            <person name="Shiryaev A."/>
            <person name="Soop K."/>
            <person name="Spirin V."/>
            <person name="Szebenyi C."/>
            <person name="Tomsovsky M."/>
            <person name="Tulloss R.E."/>
            <person name="Uehling J."/>
            <person name="Grigoriev I.V."/>
            <person name="Vagvolgyi C."/>
            <person name="Papp T."/>
            <person name="Martin F.M."/>
            <person name="Miettinen O."/>
            <person name="Hibbett D.S."/>
            <person name="Nagy L.G."/>
        </authorList>
    </citation>
    <scope>NUCLEOTIDE SEQUENCE [LARGE SCALE GENOMIC DNA]</scope>
    <source>
        <strain evidence="3 4">CBS 962.96</strain>
    </source>
</reference>
<dbReference type="PANTHER" id="PTHR47642">
    <property type="entry name" value="ATP-DEPENDENT DNA HELICASE"/>
    <property type="match status" value="1"/>
</dbReference>
<dbReference type="GO" id="GO:0043139">
    <property type="term" value="F:5'-3' DNA helicase activity"/>
    <property type="evidence" value="ECO:0007669"/>
    <property type="project" value="UniProtKB-EC"/>
</dbReference>
<dbReference type="OrthoDB" id="432234at2759"/>
<keyword evidence="1" id="KW-0234">DNA repair</keyword>
<dbReference type="GO" id="GO:0006281">
    <property type="term" value="P:DNA repair"/>
    <property type="evidence" value="ECO:0007669"/>
    <property type="project" value="UniProtKB-KW"/>
</dbReference>
<dbReference type="GO" id="GO:0000723">
    <property type="term" value="P:telomere maintenance"/>
    <property type="evidence" value="ECO:0007669"/>
    <property type="project" value="InterPro"/>
</dbReference>
<keyword evidence="1" id="KW-0378">Hydrolase</keyword>
<dbReference type="GO" id="GO:0006310">
    <property type="term" value="P:DNA recombination"/>
    <property type="evidence" value="ECO:0007669"/>
    <property type="project" value="UniProtKB-KW"/>
</dbReference>
<dbReference type="GO" id="GO:0016887">
    <property type="term" value="F:ATP hydrolysis activity"/>
    <property type="evidence" value="ECO:0007669"/>
    <property type="project" value="RHEA"/>
</dbReference>
<comment type="similarity">
    <text evidence="1">Belongs to the helicase family.</text>
</comment>
<organism evidence="3 4">
    <name type="scientific">Dendrothele bispora (strain CBS 962.96)</name>
    <dbReference type="NCBI Taxonomy" id="1314807"/>
    <lineage>
        <taxon>Eukaryota</taxon>
        <taxon>Fungi</taxon>
        <taxon>Dikarya</taxon>
        <taxon>Basidiomycota</taxon>
        <taxon>Agaricomycotina</taxon>
        <taxon>Agaricomycetes</taxon>
        <taxon>Agaricomycetidae</taxon>
        <taxon>Agaricales</taxon>
        <taxon>Agaricales incertae sedis</taxon>
        <taxon>Dendrothele</taxon>
    </lineage>
</organism>
<keyword evidence="1" id="KW-0067">ATP-binding</keyword>
<dbReference type="AlphaFoldDB" id="A0A4S8LGI2"/>
<accession>A0A4S8LGI2</accession>
<keyword evidence="4" id="KW-1185">Reference proteome</keyword>
<comment type="catalytic activity">
    <reaction evidence="1">
        <text>ATP + H2O = ADP + phosphate + H(+)</text>
        <dbReference type="Rhea" id="RHEA:13065"/>
        <dbReference type="ChEBI" id="CHEBI:15377"/>
        <dbReference type="ChEBI" id="CHEBI:15378"/>
        <dbReference type="ChEBI" id="CHEBI:30616"/>
        <dbReference type="ChEBI" id="CHEBI:43474"/>
        <dbReference type="ChEBI" id="CHEBI:456216"/>
        <dbReference type="EC" id="5.6.2.3"/>
    </reaction>
</comment>
<gene>
    <name evidence="3" type="ORF">K435DRAFT_601678</name>
</gene>
<keyword evidence="1" id="KW-0233">DNA recombination</keyword>
<keyword evidence="1" id="KW-0547">Nucleotide-binding</keyword>
<dbReference type="EMBL" id="ML179421">
    <property type="protein sequence ID" value="THU88127.1"/>
    <property type="molecule type" value="Genomic_DNA"/>
</dbReference>
<feature type="domain" description="DNA helicase Pif1-like DEAD-box helicase" evidence="2">
    <location>
        <begin position="15"/>
        <end position="107"/>
    </location>
</feature>
<dbReference type="Pfam" id="PF05970">
    <property type="entry name" value="PIF1"/>
    <property type="match status" value="1"/>
</dbReference>
<feature type="non-terminal residue" evidence="3">
    <location>
        <position position="168"/>
    </location>
</feature>
<dbReference type="InterPro" id="IPR051055">
    <property type="entry name" value="PIF1_helicase"/>
</dbReference>
<keyword evidence="1" id="KW-0347">Helicase</keyword>
<dbReference type="InterPro" id="IPR027417">
    <property type="entry name" value="P-loop_NTPase"/>
</dbReference>
<protein>
    <recommendedName>
        <fullName evidence="1">ATP-dependent DNA helicase</fullName>
        <ecNumber evidence="1">5.6.2.3</ecNumber>
    </recommendedName>
</protein>
<dbReference type="SUPFAM" id="SSF52540">
    <property type="entry name" value="P-loop containing nucleoside triphosphate hydrolases"/>
    <property type="match status" value="1"/>
</dbReference>
<dbReference type="Proteomes" id="UP000297245">
    <property type="component" value="Unassembled WGS sequence"/>
</dbReference>
<dbReference type="Gene3D" id="3.40.50.300">
    <property type="entry name" value="P-loop containing nucleotide triphosphate hydrolases"/>
    <property type="match status" value="1"/>
</dbReference>
<proteinExistence type="inferred from homology"/>